<dbReference type="InterPro" id="IPR000007">
    <property type="entry name" value="Tubby_C"/>
</dbReference>
<dbReference type="SUPFAM" id="SSF54518">
    <property type="entry name" value="Tubby C-terminal domain-like"/>
    <property type="match status" value="1"/>
</dbReference>
<feature type="region of interest" description="Disordered" evidence="2">
    <location>
        <begin position="61"/>
        <end position="133"/>
    </location>
</feature>
<sequence length="451" mass="49387">MCRETNCCGFTKPSPGLSEGAVAGEMNQSEEKWGYQRPQSPAVVATRGSVGAVPTDKFRAMMAEVDNSDDEDEDGVAQPKAKRGSNAPPTFKQVNVTKAPPRNDSDDDSGDSDDEVTGKAVMPLGSPTPSEGTLPLMARFCGAHGRIVVRRRFEVSEVPRSSLPEISVDLNALRAFVTRAPAKGTQSVQCYVERDKSGVNMMRPIYRLFLDDGKQFLLGAQARYKRINNKTSNYLISMDRNPTDRRSGLIVGKLRGNWSGASYTVYDQGLNPNKTALDSNVRSILGLVEFTYDKMGPGRMAIRIPRVNSVGVPTSIKDKPEDDSKDTKAGNSGLTDDNSVKMRNKRPKYDEKARGHVLNFGGRITMSSVKNFQLQCDDGEDDADVTLQFGRVSCQPPGPNEQCSCHKNVFNLDFKYPLSAVQAFALCLAAMDGKLADNKTFETISDLAKRK</sequence>
<reference evidence="5 6" key="1">
    <citation type="submission" date="2019-03" db="EMBL/GenBank/DDBJ databases">
        <authorList>
            <person name="Gaulin E."/>
            <person name="Dumas B."/>
        </authorList>
    </citation>
    <scope>NUCLEOTIDE SEQUENCE [LARGE SCALE GENOMIC DNA]</scope>
    <source>
        <strain evidence="5">CBS 568.67</strain>
    </source>
</reference>
<comment type="similarity">
    <text evidence="1">Belongs to the TUB family.</text>
</comment>
<dbReference type="InterPro" id="IPR025659">
    <property type="entry name" value="Tubby-like_C"/>
</dbReference>
<evidence type="ECO:0000313" key="4">
    <source>
        <dbReference type="EMBL" id="KAF0694112.1"/>
    </source>
</evidence>
<evidence type="ECO:0000259" key="3">
    <source>
        <dbReference type="Pfam" id="PF01167"/>
    </source>
</evidence>
<feature type="domain" description="Tubby C-terminal" evidence="3">
    <location>
        <begin position="180"/>
        <end position="432"/>
    </location>
</feature>
<dbReference type="Gene3D" id="3.20.90.10">
    <property type="entry name" value="Tubby Protein, Chain A"/>
    <property type="match status" value="1"/>
</dbReference>
<protein>
    <submittedName>
        <fullName evidence="5">Aste57867_14998 protein</fullName>
    </submittedName>
</protein>
<dbReference type="OrthoDB" id="73654at2759"/>
<feature type="region of interest" description="Disordered" evidence="2">
    <location>
        <begin position="13"/>
        <end position="49"/>
    </location>
</feature>
<proteinExistence type="inferred from homology"/>
<dbReference type="EMBL" id="CAADRA010005622">
    <property type="protein sequence ID" value="VFT91812.1"/>
    <property type="molecule type" value="Genomic_DNA"/>
</dbReference>
<feature type="compositionally biased region" description="Acidic residues" evidence="2">
    <location>
        <begin position="105"/>
        <end position="115"/>
    </location>
</feature>
<dbReference type="Proteomes" id="UP000332933">
    <property type="component" value="Unassembled WGS sequence"/>
</dbReference>
<evidence type="ECO:0000313" key="5">
    <source>
        <dbReference type="EMBL" id="VFT91812.1"/>
    </source>
</evidence>
<dbReference type="AlphaFoldDB" id="A0A485L3C9"/>
<feature type="compositionally biased region" description="Basic and acidic residues" evidence="2">
    <location>
        <begin position="316"/>
        <end position="328"/>
    </location>
</feature>
<dbReference type="EMBL" id="VJMH01005601">
    <property type="protein sequence ID" value="KAF0694112.1"/>
    <property type="molecule type" value="Genomic_DNA"/>
</dbReference>
<organism evidence="5 6">
    <name type="scientific">Aphanomyces stellatus</name>
    <dbReference type="NCBI Taxonomy" id="120398"/>
    <lineage>
        <taxon>Eukaryota</taxon>
        <taxon>Sar</taxon>
        <taxon>Stramenopiles</taxon>
        <taxon>Oomycota</taxon>
        <taxon>Saprolegniomycetes</taxon>
        <taxon>Saprolegniales</taxon>
        <taxon>Verrucalvaceae</taxon>
        <taxon>Aphanomyces</taxon>
    </lineage>
</organism>
<dbReference type="PANTHER" id="PTHR16517">
    <property type="entry name" value="TUBBY-RELATED"/>
    <property type="match status" value="1"/>
</dbReference>
<reference evidence="4" key="2">
    <citation type="submission" date="2019-06" db="EMBL/GenBank/DDBJ databases">
        <title>Genomics analysis of Aphanomyces spp. identifies a new class of oomycete effector associated with host adaptation.</title>
        <authorList>
            <person name="Gaulin E."/>
        </authorList>
    </citation>
    <scope>NUCLEOTIDE SEQUENCE</scope>
    <source>
        <strain evidence="4">CBS 578.67</strain>
    </source>
</reference>
<evidence type="ECO:0000256" key="2">
    <source>
        <dbReference type="SAM" id="MobiDB-lite"/>
    </source>
</evidence>
<gene>
    <name evidence="5" type="primary">Aste57867_14998</name>
    <name evidence="4" type="ORF">As57867_014942</name>
    <name evidence="5" type="ORF">ASTE57867_14998</name>
</gene>
<evidence type="ECO:0000256" key="1">
    <source>
        <dbReference type="ARBA" id="ARBA00007129"/>
    </source>
</evidence>
<dbReference type="Pfam" id="PF01167">
    <property type="entry name" value="Tub"/>
    <property type="match status" value="1"/>
</dbReference>
<evidence type="ECO:0000313" key="6">
    <source>
        <dbReference type="Proteomes" id="UP000332933"/>
    </source>
</evidence>
<name>A0A485L3C9_9STRA</name>
<accession>A0A485L3C9</accession>
<feature type="compositionally biased region" description="Acidic residues" evidence="2">
    <location>
        <begin position="66"/>
        <end position="75"/>
    </location>
</feature>
<dbReference type="PRINTS" id="PR01573">
    <property type="entry name" value="SUPERTUBBY"/>
</dbReference>
<dbReference type="PANTHER" id="PTHR16517:SF7">
    <property type="entry name" value="PROTEIN KING TUBBY"/>
    <property type="match status" value="1"/>
</dbReference>
<keyword evidence="6" id="KW-1185">Reference proteome</keyword>
<feature type="region of interest" description="Disordered" evidence="2">
    <location>
        <begin position="311"/>
        <end position="348"/>
    </location>
</feature>